<protein>
    <submittedName>
        <fullName evidence="1">Uncharacterized protein</fullName>
    </submittedName>
</protein>
<accession>A0A1B6DVD2</accession>
<feature type="non-terminal residue" evidence="1">
    <location>
        <position position="1"/>
    </location>
</feature>
<evidence type="ECO:0000313" key="1">
    <source>
        <dbReference type="EMBL" id="JAS29595.1"/>
    </source>
</evidence>
<name>A0A1B6DVD2_9HEMI</name>
<gene>
    <name evidence="1" type="ORF">g.2433</name>
</gene>
<sequence>EMKSNKGNTNVACNNKVLTGETLTKVSEGDQVMIRRPSTSSVRKREEKAMKSLKEELFGVGVLECKSKANVRNNLIKSASDKMTNGNVSGVNTNGVDRMKNKIPVLQLNSP</sequence>
<proteinExistence type="predicted"/>
<feature type="non-terminal residue" evidence="1">
    <location>
        <position position="111"/>
    </location>
</feature>
<organism evidence="1">
    <name type="scientific">Clastoptera arizonana</name>
    <name type="common">Arizona spittle bug</name>
    <dbReference type="NCBI Taxonomy" id="38151"/>
    <lineage>
        <taxon>Eukaryota</taxon>
        <taxon>Metazoa</taxon>
        <taxon>Ecdysozoa</taxon>
        <taxon>Arthropoda</taxon>
        <taxon>Hexapoda</taxon>
        <taxon>Insecta</taxon>
        <taxon>Pterygota</taxon>
        <taxon>Neoptera</taxon>
        <taxon>Paraneoptera</taxon>
        <taxon>Hemiptera</taxon>
        <taxon>Auchenorrhyncha</taxon>
        <taxon>Cercopoidea</taxon>
        <taxon>Clastopteridae</taxon>
        <taxon>Clastoptera</taxon>
    </lineage>
</organism>
<reference evidence="1" key="1">
    <citation type="submission" date="2015-12" db="EMBL/GenBank/DDBJ databases">
        <title>De novo transcriptome assembly of four potential Pierce s Disease insect vectors from Arizona vineyards.</title>
        <authorList>
            <person name="Tassone E.E."/>
        </authorList>
    </citation>
    <scope>NUCLEOTIDE SEQUENCE</scope>
</reference>
<dbReference type="EMBL" id="GEDC01007703">
    <property type="protein sequence ID" value="JAS29595.1"/>
    <property type="molecule type" value="Transcribed_RNA"/>
</dbReference>
<dbReference type="AlphaFoldDB" id="A0A1B6DVD2"/>